<reference evidence="2 3" key="1">
    <citation type="submission" date="2017-11" db="EMBL/GenBank/DDBJ databases">
        <title>The genome of Rhizophagus clarus HR1 reveals common genetic basis of auxotrophy among arbuscular mycorrhizal fungi.</title>
        <authorList>
            <person name="Kobayashi Y."/>
        </authorList>
    </citation>
    <scope>NUCLEOTIDE SEQUENCE [LARGE SCALE GENOMIC DNA]</scope>
    <source>
        <strain evidence="2 3">HR1</strain>
    </source>
</reference>
<keyword evidence="1" id="KW-0732">Signal</keyword>
<dbReference type="EMBL" id="BEXD01004127">
    <property type="protein sequence ID" value="GBC07205.1"/>
    <property type="molecule type" value="Genomic_DNA"/>
</dbReference>
<feature type="chain" id="PRO_5016321467" evidence="1">
    <location>
        <begin position="23"/>
        <end position="82"/>
    </location>
</feature>
<keyword evidence="3" id="KW-1185">Reference proteome</keyword>
<accession>A0A2Z6S8C7</accession>
<sequence>MKISLIIFIVIILINNSINVNSFPSVNIEATKEHHYLDIYCIAKYDKCSKRCNGLSEPYLAPCVEDCMDFCELNAINNKKNS</sequence>
<evidence type="ECO:0000256" key="1">
    <source>
        <dbReference type="SAM" id="SignalP"/>
    </source>
</evidence>
<feature type="signal peptide" evidence="1">
    <location>
        <begin position="1"/>
        <end position="22"/>
    </location>
</feature>
<evidence type="ECO:0000313" key="3">
    <source>
        <dbReference type="Proteomes" id="UP000247702"/>
    </source>
</evidence>
<proteinExistence type="predicted"/>
<protein>
    <submittedName>
        <fullName evidence="2">Uncharacterized protein</fullName>
    </submittedName>
</protein>
<dbReference type="Proteomes" id="UP000247702">
    <property type="component" value="Unassembled WGS sequence"/>
</dbReference>
<name>A0A2Z6S8C7_9GLOM</name>
<dbReference type="AlphaFoldDB" id="A0A2Z6S8C7"/>
<evidence type="ECO:0000313" key="2">
    <source>
        <dbReference type="EMBL" id="GBC07205.1"/>
    </source>
</evidence>
<comment type="caution">
    <text evidence="2">The sequence shown here is derived from an EMBL/GenBank/DDBJ whole genome shotgun (WGS) entry which is preliminary data.</text>
</comment>
<gene>
    <name evidence="2" type="ORF">RclHR1_07300007</name>
</gene>
<organism evidence="2 3">
    <name type="scientific">Rhizophagus clarus</name>
    <dbReference type="NCBI Taxonomy" id="94130"/>
    <lineage>
        <taxon>Eukaryota</taxon>
        <taxon>Fungi</taxon>
        <taxon>Fungi incertae sedis</taxon>
        <taxon>Mucoromycota</taxon>
        <taxon>Glomeromycotina</taxon>
        <taxon>Glomeromycetes</taxon>
        <taxon>Glomerales</taxon>
        <taxon>Glomeraceae</taxon>
        <taxon>Rhizophagus</taxon>
    </lineage>
</organism>